<dbReference type="EMBL" id="CAMAPE010000004">
    <property type="protein sequence ID" value="CAH9057214.1"/>
    <property type="molecule type" value="Genomic_DNA"/>
</dbReference>
<name>A0A9P0YHV1_CUSEU</name>
<sequence length="114" mass="13556">MHLQKLICKCTEFLEANSSYSENNGNLEFHIHAFHVLDFSSSFAHFRKLTWNSSTPPDLQLFGHHRIDMYSFKYGKSENNVFFAKIKYFQPCYYVCMLHLPAPYKEVLPRRRIS</sequence>
<gene>
    <name evidence="1" type="ORF">CEURO_LOCUS1046</name>
</gene>
<comment type="caution">
    <text evidence="1">The sequence shown here is derived from an EMBL/GenBank/DDBJ whole genome shotgun (WGS) entry which is preliminary data.</text>
</comment>
<proteinExistence type="predicted"/>
<reference evidence="1" key="1">
    <citation type="submission" date="2022-07" db="EMBL/GenBank/DDBJ databases">
        <authorList>
            <person name="Macas J."/>
            <person name="Novak P."/>
            <person name="Neumann P."/>
        </authorList>
    </citation>
    <scope>NUCLEOTIDE SEQUENCE</scope>
</reference>
<accession>A0A9P0YHV1</accession>
<dbReference type="AlphaFoldDB" id="A0A9P0YHV1"/>
<evidence type="ECO:0000313" key="1">
    <source>
        <dbReference type="EMBL" id="CAH9057214.1"/>
    </source>
</evidence>
<protein>
    <submittedName>
        <fullName evidence="1">Uncharacterized protein</fullName>
    </submittedName>
</protein>
<evidence type="ECO:0000313" key="2">
    <source>
        <dbReference type="Proteomes" id="UP001152484"/>
    </source>
</evidence>
<keyword evidence="2" id="KW-1185">Reference proteome</keyword>
<dbReference type="Proteomes" id="UP001152484">
    <property type="component" value="Unassembled WGS sequence"/>
</dbReference>
<organism evidence="1 2">
    <name type="scientific">Cuscuta europaea</name>
    <name type="common">European dodder</name>
    <dbReference type="NCBI Taxonomy" id="41803"/>
    <lineage>
        <taxon>Eukaryota</taxon>
        <taxon>Viridiplantae</taxon>
        <taxon>Streptophyta</taxon>
        <taxon>Embryophyta</taxon>
        <taxon>Tracheophyta</taxon>
        <taxon>Spermatophyta</taxon>
        <taxon>Magnoliopsida</taxon>
        <taxon>eudicotyledons</taxon>
        <taxon>Gunneridae</taxon>
        <taxon>Pentapetalae</taxon>
        <taxon>asterids</taxon>
        <taxon>lamiids</taxon>
        <taxon>Solanales</taxon>
        <taxon>Convolvulaceae</taxon>
        <taxon>Cuscuteae</taxon>
        <taxon>Cuscuta</taxon>
        <taxon>Cuscuta subgen. Cuscuta</taxon>
    </lineage>
</organism>